<evidence type="ECO:0000256" key="8">
    <source>
        <dbReference type="ARBA" id="ARBA00023180"/>
    </source>
</evidence>
<dbReference type="InterPro" id="IPR038683">
    <property type="entry name" value="IL17RA/B_FnIII-like_1_sf"/>
</dbReference>
<reference evidence="12" key="1">
    <citation type="submission" date="2025-08" db="UniProtKB">
        <authorList>
            <consortium name="Ensembl"/>
        </authorList>
    </citation>
    <scope>IDENTIFICATION</scope>
</reference>
<evidence type="ECO:0000256" key="6">
    <source>
        <dbReference type="ARBA" id="ARBA00023136"/>
    </source>
</evidence>
<dbReference type="RefSeq" id="XP_014825115.1">
    <property type="nucleotide sequence ID" value="XM_014969629.1"/>
</dbReference>
<feature type="domain" description="SEFIR" evidence="11">
    <location>
        <begin position="221"/>
        <end position="376"/>
    </location>
</feature>
<dbReference type="PROSITE" id="PS51534">
    <property type="entry name" value="SEFIR"/>
    <property type="match status" value="1"/>
</dbReference>
<dbReference type="STRING" id="48701.ENSPMEP00000009089"/>
<dbReference type="Proteomes" id="UP000261480">
    <property type="component" value="Unplaced"/>
</dbReference>
<evidence type="ECO:0000256" key="9">
    <source>
        <dbReference type="SAM" id="Phobius"/>
    </source>
</evidence>
<keyword evidence="6 9" id="KW-0472">Membrane</keyword>
<evidence type="ECO:0000256" key="10">
    <source>
        <dbReference type="SAM" id="SignalP"/>
    </source>
</evidence>
<dbReference type="KEGG" id="pmei:106905036"/>
<evidence type="ECO:0000256" key="2">
    <source>
        <dbReference type="ARBA" id="ARBA00022475"/>
    </source>
</evidence>
<comment type="subcellular location">
    <subcellularLocation>
        <location evidence="1">Cell membrane</location>
        <topology evidence="1">Single-pass type I membrane protein</topology>
    </subcellularLocation>
</comment>
<evidence type="ECO:0000313" key="13">
    <source>
        <dbReference type="Proteomes" id="UP000261480"/>
    </source>
</evidence>
<reference evidence="12" key="2">
    <citation type="submission" date="2025-09" db="UniProtKB">
        <authorList>
            <consortium name="Ensembl"/>
        </authorList>
    </citation>
    <scope>IDENTIFICATION</scope>
</reference>
<dbReference type="AlphaFoldDB" id="A0A3B3X2B3"/>
<dbReference type="InterPro" id="IPR039465">
    <property type="entry name" value="IL-17_rcpt-like"/>
</dbReference>
<keyword evidence="5 9" id="KW-1133">Transmembrane helix</keyword>
<feature type="transmembrane region" description="Helical" evidence="9">
    <location>
        <begin position="184"/>
        <end position="202"/>
    </location>
</feature>
<proteinExistence type="predicted"/>
<keyword evidence="13" id="KW-1185">Reference proteome</keyword>
<dbReference type="Ensembl" id="ENSPMET00000001363.1">
    <property type="protein sequence ID" value="ENSPMEP00000009089.1"/>
    <property type="gene ID" value="ENSPMEG00000010905.1"/>
</dbReference>
<evidence type="ECO:0000256" key="3">
    <source>
        <dbReference type="ARBA" id="ARBA00022692"/>
    </source>
</evidence>
<protein>
    <recommendedName>
        <fullName evidence="11">SEFIR domain-containing protein</fullName>
    </recommendedName>
</protein>
<dbReference type="InterPro" id="IPR013568">
    <property type="entry name" value="SEFIR_dom"/>
</dbReference>
<evidence type="ECO:0000313" key="12">
    <source>
        <dbReference type="Ensembl" id="ENSPMEP00000009089.1"/>
    </source>
</evidence>
<dbReference type="GeneID" id="106905036"/>
<keyword evidence="3 9" id="KW-0812">Transmembrane</keyword>
<keyword evidence="4 10" id="KW-0732">Signal</keyword>
<keyword evidence="7" id="KW-0675">Receptor</keyword>
<evidence type="ECO:0000256" key="4">
    <source>
        <dbReference type="ARBA" id="ARBA00022729"/>
    </source>
</evidence>
<feature type="signal peptide" evidence="10">
    <location>
        <begin position="1"/>
        <end position="18"/>
    </location>
</feature>
<accession>A0A3B3X2B3</accession>
<evidence type="ECO:0000256" key="1">
    <source>
        <dbReference type="ARBA" id="ARBA00004251"/>
    </source>
</evidence>
<feature type="chain" id="PRO_5017351156" description="SEFIR domain-containing protein" evidence="10">
    <location>
        <begin position="19"/>
        <end position="423"/>
    </location>
</feature>
<dbReference type="PANTHER" id="PTHR15583">
    <property type="entry name" value="INTERLEUKIN-17 RECEPTOR"/>
    <property type="match status" value="1"/>
</dbReference>
<dbReference type="CTD" id="55540"/>
<organism evidence="12 13">
    <name type="scientific">Poecilia mexicana</name>
    <dbReference type="NCBI Taxonomy" id="48701"/>
    <lineage>
        <taxon>Eukaryota</taxon>
        <taxon>Metazoa</taxon>
        <taxon>Chordata</taxon>
        <taxon>Craniata</taxon>
        <taxon>Vertebrata</taxon>
        <taxon>Euteleostomi</taxon>
        <taxon>Actinopterygii</taxon>
        <taxon>Neopterygii</taxon>
        <taxon>Teleostei</taxon>
        <taxon>Neoteleostei</taxon>
        <taxon>Acanthomorphata</taxon>
        <taxon>Ovalentaria</taxon>
        <taxon>Atherinomorphae</taxon>
        <taxon>Cyprinodontiformes</taxon>
        <taxon>Poeciliidae</taxon>
        <taxon>Poeciliinae</taxon>
        <taxon>Poecilia</taxon>
    </lineage>
</organism>
<evidence type="ECO:0000256" key="7">
    <source>
        <dbReference type="ARBA" id="ARBA00023170"/>
    </source>
</evidence>
<dbReference type="PANTHER" id="PTHR15583:SF11">
    <property type="entry name" value="INTERLEUKIN-17 RECEPTOR B"/>
    <property type="match status" value="1"/>
</dbReference>
<dbReference type="Pfam" id="PF08357">
    <property type="entry name" value="SEFIR"/>
    <property type="match status" value="1"/>
</dbReference>
<dbReference type="Gene3D" id="2.60.40.2160">
    <property type="entry name" value="Interleukin-17 receptor A/B, fibronectin-III-like domain 1"/>
    <property type="match status" value="1"/>
</dbReference>
<sequence length="423" mass="46530">MWQCILFCLCVIASRGTAHDIKVDCQESNGPPTTDLKGCPSKVTDLTLELLTVGNERKLNVSWAINIDASYRYLKYTRIISGLTNHICIYNPPFTAANLTGLEKVWFSFLVDIDSHGSWLTTVYNEPLPPEGGSAALSLPMWVPSLPTRAVAPSSTKATLVAKSLQTTPNTEAQNEEVKNVSRIVFGVVASLIILISCFVIYKRFLSYSGFEILPVAAMTPVSVVVVYPPVTPAFQQAVVALAEFLQWHGGCRVAIDMWQQGKIAELGPLRWLTEQVKGADRVLIVSPQVETPSSMPGPCTPASSLPRHSIPAATGDLYPLILNMVAGHARSATELAKFWVVQLHAEKDKNSCVLPPELQTCRAFCLMKDLNRLCKSLHSQRKVGKKISSLLFKHKILYSQNSTMKLREAIEMLGAKKLDVPK</sequence>
<dbReference type="GO" id="GO:0005886">
    <property type="term" value="C:plasma membrane"/>
    <property type="evidence" value="ECO:0007669"/>
    <property type="project" value="UniProtKB-SubCell"/>
</dbReference>
<name>A0A3B3X2B3_9TELE</name>
<dbReference type="GO" id="GO:0030368">
    <property type="term" value="F:interleukin-17 receptor activity"/>
    <property type="evidence" value="ECO:0007669"/>
    <property type="project" value="InterPro"/>
</dbReference>
<evidence type="ECO:0000259" key="11">
    <source>
        <dbReference type="PROSITE" id="PS51534"/>
    </source>
</evidence>
<dbReference type="Gene3D" id="3.40.50.11530">
    <property type="match status" value="1"/>
</dbReference>
<keyword evidence="8" id="KW-0325">Glycoprotein</keyword>
<keyword evidence="2" id="KW-1003">Cell membrane</keyword>
<evidence type="ECO:0000256" key="5">
    <source>
        <dbReference type="ARBA" id="ARBA00022989"/>
    </source>
</evidence>
<dbReference type="OrthoDB" id="8963084at2759"/>